<dbReference type="Proteomes" id="UP000188613">
    <property type="component" value="Unassembled WGS sequence"/>
</dbReference>
<sequence length="74" mass="8082">MISLVSPERGIFGAFQNALKHIHKSTTAAESTIGDMIILNYSGTDCTKFREVYSEGVPSSHPAYQAKMDFDNVG</sequence>
<proteinExistence type="predicted"/>
<reference evidence="1 2" key="1">
    <citation type="submission" date="2016-12" db="EMBL/GenBank/DDBJ databases">
        <title>Domibacillus sp. SAB 38T whole genome sequencing.</title>
        <authorList>
            <person name="Verma A."/>
            <person name="Ojha A.K."/>
            <person name="Krishnamurthi S."/>
        </authorList>
    </citation>
    <scope>NUCLEOTIDE SEQUENCE [LARGE SCALE GENOMIC DNA]</scope>
    <source>
        <strain evidence="1 2">SAB 38</strain>
    </source>
</reference>
<organism evidence="1 2">
    <name type="scientific">Domibacillus epiphyticus</name>
    <dbReference type="NCBI Taxonomy" id="1714355"/>
    <lineage>
        <taxon>Bacteria</taxon>
        <taxon>Bacillati</taxon>
        <taxon>Bacillota</taxon>
        <taxon>Bacilli</taxon>
        <taxon>Bacillales</taxon>
        <taxon>Bacillaceae</taxon>
        <taxon>Domibacillus</taxon>
    </lineage>
</organism>
<comment type="caution">
    <text evidence="1">The sequence shown here is derived from an EMBL/GenBank/DDBJ whole genome shotgun (WGS) entry which is preliminary data.</text>
</comment>
<accession>A0A1V2A570</accession>
<gene>
    <name evidence="1" type="ORF">BTO28_14185</name>
</gene>
<dbReference type="RefSeq" id="WP_076767400.1">
    <property type="nucleotide sequence ID" value="NZ_MSFI01000025.1"/>
</dbReference>
<keyword evidence="2" id="KW-1185">Reference proteome</keyword>
<dbReference type="AlphaFoldDB" id="A0A1V2A570"/>
<name>A0A1V2A570_9BACI</name>
<evidence type="ECO:0000313" key="1">
    <source>
        <dbReference type="EMBL" id="OMP66148.1"/>
    </source>
</evidence>
<dbReference type="EMBL" id="MSFI01000025">
    <property type="protein sequence ID" value="OMP66148.1"/>
    <property type="molecule type" value="Genomic_DNA"/>
</dbReference>
<protein>
    <submittedName>
        <fullName evidence="1">Uncharacterized protein</fullName>
    </submittedName>
</protein>
<evidence type="ECO:0000313" key="2">
    <source>
        <dbReference type="Proteomes" id="UP000188613"/>
    </source>
</evidence>